<evidence type="ECO:0000256" key="4">
    <source>
        <dbReference type="ARBA" id="ARBA00007383"/>
    </source>
</evidence>
<comment type="function">
    <text evidence="2 12">Endonuclease that specifically degrades the RNA of RNA-DNA hybrids.</text>
</comment>
<sequence>MLLCTKRTLVAALKVSRVGRDRFVYKPFRPPVTWNALQELNIEKRYTDSGEPTLDGTLDLIAYQLFRDGLLPPSNVSGAIIPRINDDSLTPLAKRRLQKERDSAVAFMKKNGVDLRRSIKETALVIGCDEAGRGPLAGPVVGAAVCRVPVSSFNNEFEQLYEANEQFQIFDSKNLSETYRDMVFAMITGHVDFFDISAKKKFTVHHCGEDAQPDDSNAPKRIPSHQKLANIPFKKLLSNQKPYLVSYHGWNRAGNYLYLWSIGIANHAYIDKFNIYNASMHAMHRCALSIWDMLNDTRFSQEAAPRPKSCSISQYLFTRFCAAANHDDEKKYKVPLHLELTKGASDFFDFEPIQPPVVLVDGHAVPEASYAVFTDLSIGGDVQPIIEGDGRSLSIAAASCLAKVTRDELMNYLEHLYPGYDLGENKGYPVERHIKKVMAKGISPIHRRTFRPCKLAIEKFEKKKSKGKQN</sequence>
<dbReference type="Proteomes" id="UP000515908">
    <property type="component" value="Chromosome 03"/>
</dbReference>
<evidence type="ECO:0000256" key="9">
    <source>
        <dbReference type="ARBA" id="ARBA00022801"/>
    </source>
</evidence>
<dbReference type="InterPro" id="IPR022898">
    <property type="entry name" value="RNase_HII"/>
</dbReference>
<keyword evidence="15" id="KW-1185">Reference proteome</keyword>
<dbReference type="GO" id="GO:0032299">
    <property type="term" value="C:ribonuclease H2 complex"/>
    <property type="evidence" value="ECO:0007669"/>
    <property type="project" value="TreeGrafter"/>
</dbReference>
<comment type="cofactor">
    <cofactor evidence="11">
        <name>Mn(2+)</name>
        <dbReference type="ChEBI" id="CHEBI:29035"/>
    </cofactor>
    <cofactor evidence="11">
        <name>Mg(2+)</name>
        <dbReference type="ChEBI" id="CHEBI:18420"/>
    </cofactor>
    <text evidence="11">Manganese or magnesium. Binds 1 divalent metal ion per monomer in the absence of substrate. May bind a second metal ion after substrate binding.</text>
</comment>
<keyword evidence="6 11" id="KW-0540">Nuclease</keyword>
<keyword evidence="5" id="KW-0963">Cytoplasm</keyword>
<dbReference type="EC" id="3.1.26.4" evidence="12"/>
<evidence type="ECO:0000256" key="10">
    <source>
        <dbReference type="ARBA" id="ARBA00023211"/>
    </source>
</evidence>
<dbReference type="SUPFAM" id="SSF53098">
    <property type="entry name" value="Ribonuclease H-like"/>
    <property type="match status" value="2"/>
</dbReference>
<dbReference type="Gene3D" id="3.30.420.10">
    <property type="entry name" value="Ribonuclease H-like superfamily/Ribonuclease H"/>
    <property type="match status" value="2"/>
</dbReference>
<dbReference type="InterPro" id="IPR012337">
    <property type="entry name" value="RNaseH-like_sf"/>
</dbReference>
<protein>
    <recommendedName>
        <fullName evidence="12">Ribonuclease</fullName>
        <ecNumber evidence="12">3.1.26.4</ecNumber>
    </recommendedName>
</protein>
<dbReference type="FunFam" id="3.30.420.10:FF:000194">
    <property type="entry name" value="Ribonuclease"/>
    <property type="match status" value="1"/>
</dbReference>
<keyword evidence="7 11" id="KW-0479">Metal-binding</keyword>
<dbReference type="GO" id="GO:0043137">
    <property type="term" value="P:DNA replication, removal of RNA primer"/>
    <property type="evidence" value="ECO:0007669"/>
    <property type="project" value="TreeGrafter"/>
</dbReference>
<evidence type="ECO:0000256" key="11">
    <source>
        <dbReference type="PROSITE-ProRule" id="PRU01319"/>
    </source>
</evidence>
<dbReference type="VEuPathDB" id="TriTrypDB:ADEAN_000155400"/>
<dbReference type="GO" id="GO:0003723">
    <property type="term" value="F:RNA binding"/>
    <property type="evidence" value="ECO:0007669"/>
    <property type="project" value="UniProtKB-UniRule"/>
</dbReference>
<feature type="domain" description="RNase H type-2" evidence="13">
    <location>
        <begin position="123"/>
        <end position="462"/>
    </location>
</feature>
<dbReference type="GO" id="GO:0006298">
    <property type="term" value="P:mismatch repair"/>
    <property type="evidence" value="ECO:0007669"/>
    <property type="project" value="TreeGrafter"/>
</dbReference>
<organism evidence="14 15">
    <name type="scientific">Angomonas deanei</name>
    <dbReference type="NCBI Taxonomy" id="59799"/>
    <lineage>
        <taxon>Eukaryota</taxon>
        <taxon>Discoba</taxon>
        <taxon>Euglenozoa</taxon>
        <taxon>Kinetoplastea</taxon>
        <taxon>Metakinetoplastina</taxon>
        <taxon>Trypanosomatida</taxon>
        <taxon>Trypanosomatidae</taxon>
        <taxon>Strigomonadinae</taxon>
        <taxon>Angomonas</taxon>
    </lineage>
</organism>
<dbReference type="InterPro" id="IPR024567">
    <property type="entry name" value="RNase_HII/HIII_dom"/>
</dbReference>
<comment type="catalytic activity">
    <reaction evidence="1 11 12">
        <text>Endonucleolytic cleavage to 5'-phosphomonoester.</text>
        <dbReference type="EC" id="3.1.26.4"/>
    </reaction>
</comment>
<feature type="binding site" evidence="11">
    <location>
        <position position="361"/>
    </location>
    <ligand>
        <name>a divalent metal cation</name>
        <dbReference type="ChEBI" id="CHEBI:60240"/>
    </ligand>
</feature>
<keyword evidence="10" id="KW-0464">Manganese</keyword>
<keyword evidence="8 11" id="KW-0255">Endonuclease</keyword>
<evidence type="ECO:0000259" key="13">
    <source>
        <dbReference type="PROSITE" id="PS51975"/>
    </source>
</evidence>
<evidence type="ECO:0000256" key="2">
    <source>
        <dbReference type="ARBA" id="ARBA00004065"/>
    </source>
</evidence>
<evidence type="ECO:0000256" key="3">
    <source>
        <dbReference type="ARBA" id="ARBA00004496"/>
    </source>
</evidence>
<name>S9X5K2_9TRYP</name>
<accession>S9X5K2</accession>
<evidence type="ECO:0000256" key="6">
    <source>
        <dbReference type="ARBA" id="ARBA00022722"/>
    </source>
</evidence>
<reference evidence="14 15" key="1">
    <citation type="submission" date="2020-08" db="EMBL/GenBank/DDBJ databases">
        <authorList>
            <person name="Newling K."/>
            <person name="Davey J."/>
            <person name="Forrester S."/>
        </authorList>
    </citation>
    <scope>NUCLEOTIDE SEQUENCE [LARGE SCALE GENOMIC DNA]</scope>
    <source>
        <strain evidence="15">Crithidia deanei Carvalho (ATCC PRA-265)</strain>
    </source>
</reference>
<proteinExistence type="inferred from homology"/>
<evidence type="ECO:0000256" key="12">
    <source>
        <dbReference type="RuleBase" id="RU003515"/>
    </source>
</evidence>
<dbReference type="CDD" id="cd07182">
    <property type="entry name" value="RNase_HII_bacteria_HII_like"/>
    <property type="match status" value="1"/>
</dbReference>
<evidence type="ECO:0000256" key="7">
    <source>
        <dbReference type="ARBA" id="ARBA00022723"/>
    </source>
</evidence>
<dbReference type="GO" id="GO:0004523">
    <property type="term" value="F:RNA-DNA hybrid ribonuclease activity"/>
    <property type="evidence" value="ECO:0007669"/>
    <property type="project" value="UniProtKB-UniRule"/>
</dbReference>
<dbReference type="PANTHER" id="PTHR10954:SF23">
    <property type="entry name" value="RIBONUCLEASE"/>
    <property type="match status" value="1"/>
</dbReference>
<evidence type="ECO:0000256" key="1">
    <source>
        <dbReference type="ARBA" id="ARBA00000077"/>
    </source>
</evidence>
<dbReference type="EMBL" id="LR877147">
    <property type="protein sequence ID" value="CAD2214110.1"/>
    <property type="molecule type" value="Genomic_DNA"/>
</dbReference>
<evidence type="ECO:0000256" key="8">
    <source>
        <dbReference type="ARBA" id="ARBA00022759"/>
    </source>
</evidence>
<dbReference type="InterPro" id="IPR001352">
    <property type="entry name" value="RNase_HII/HIII"/>
</dbReference>
<dbReference type="PANTHER" id="PTHR10954">
    <property type="entry name" value="RIBONUCLEASE H2 SUBUNIT A"/>
    <property type="match status" value="1"/>
</dbReference>
<dbReference type="AlphaFoldDB" id="S9X5K2"/>
<dbReference type="InterPro" id="IPR036397">
    <property type="entry name" value="RNaseH_sf"/>
</dbReference>
<evidence type="ECO:0000313" key="14">
    <source>
        <dbReference type="EMBL" id="CAD2214110.1"/>
    </source>
</evidence>
<evidence type="ECO:0000313" key="15">
    <source>
        <dbReference type="Proteomes" id="UP000515908"/>
    </source>
</evidence>
<dbReference type="OrthoDB" id="7462577at2759"/>
<dbReference type="GO" id="GO:0005737">
    <property type="term" value="C:cytoplasm"/>
    <property type="evidence" value="ECO:0007669"/>
    <property type="project" value="UniProtKB-SubCell"/>
</dbReference>
<keyword evidence="9 11" id="KW-0378">Hydrolase</keyword>
<dbReference type="GO" id="GO:0046872">
    <property type="term" value="F:metal ion binding"/>
    <property type="evidence" value="ECO:0007669"/>
    <property type="project" value="UniProtKB-KW"/>
</dbReference>
<gene>
    <name evidence="14" type="ORF">ADEAN_000155400</name>
</gene>
<evidence type="ECO:0000256" key="5">
    <source>
        <dbReference type="ARBA" id="ARBA00022490"/>
    </source>
</evidence>
<dbReference type="Pfam" id="PF01351">
    <property type="entry name" value="RNase_HII"/>
    <property type="match status" value="2"/>
</dbReference>
<dbReference type="PROSITE" id="PS51975">
    <property type="entry name" value="RNASE_H_2"/>
    <property type="match status" value="1"/>
</dbReference>
<feature type="binding site" evidence="11">
    <location>
        <position position="129"/>
    </location>
    <ligand>
        <name>a divalent metal cation</name>
        <dbReference type="ChEBI" id="CHEBI:60240"/>
    </ligand>
</feature>
<feature type="binding site" evidence="11">
    <location>
        <position position="130"/>
    </location>
    <ligand>
        <name>a divalent metal cation</name>
        <dbReference type="ChEBI" id="CHEBI:60240"/>
    </ligand>
</feature>
<comment type="subcellular location">
    <subcellularLocation>
        <location evidence="3">Cytoplasm</location>
    </subcellularLocation>
</comment>
<comment type="similarity">
    <text evidence="4 12">Belongs to the RNase HII family.</text>
</comment>